<keyword evidence="3" id="KW-1185">Reference proteome</keyword>
<dbReference type="AlphaFoldDB" id="A0A2A2JEY2"/>
<comment type="caution">
    <text evidence="2">The sequence shown here is derived from an EMBL/GenBank/DDBJ whole genome shotgun (WGS) entry which is preliminary data.</text>
</comment>
<feature type="compositionally biased region" description="Basic and acidic residues" evidence="1">
    <location>
        <begin position="92"/>
        <end position="101"/>
    </location>
</feature>
<proteinExistence type="predicted"/>
<protein>
    <submittedName>
        <fullName evidence="2">Uncharacterized protein</fullName>
    </submittedName>
</protein>
<dbReference type="EMBL" id="LIAE01010475">
    <property type="protein sequence ID" value="PAV60290.1"/>
    <property type="molecule type" value="Genomic_DNA"/>
</dbReference>
<feature type="region of interest" description="Disordered" evidence="1">
    <location>
        <begin position="92"/>
        <end position="114"/>
    </location>
</feature>
<sequence length="127" mass="14232">MPGAMGEAGEVDGAVALEAEVATEDMVVDSEAGVVVMVYDFLDHLGWGNESWHKQVDKAIGWYETVVDRDKQAYKDDVSKRPHLPLGYSFKDSREFSDGTKHKPHTKPALSPKRISKHNWSSELELF</sequence>
<accession>A0A2A2JEY2</accession>
<evidence type="ECO:0000313" key="2">
    <source>
        <dbReference type="EMBL" id="PAV60290.1"/>
    </source>
</evidence>
<evidence type="ECO:0000256" key="1">
    <source>
        <dbReference type="SAM" id="MobiDB-lite"/>
    </source>
</evidence>
<reference evidence="2 3" key="1">
    <citation type="journal article" date="2017" name="Curr. Biol.">
        <title>Genome architecture and evolution of a unichromosomal asexual nematode.</title>
        <authorList>
            <person name="Fradin H."/>
            <person name="Zegar C."/>
            <person name="Gutwein M."/>
            <person name="Lucas J."/>
            <person name="Kovtun M."/>
            <person name="Corcoran D."/>
            <person name="Baugh L.R."/>
            <person name="Kiontke K."/>
            <person name="Gunsalus K."/>
            <person name="Fitch D.H."/>
            <person name="Piano F."/>
        </authorList>
    </citation>
    <scope>NUCLEOTIDE SEQUENCE [LARGE SCALE GENOMIC DNA]</scope>
    <source>
        <strain evidence="2">PF1309</strain>
    </source>
</reference>
<dbReference type="Proteomes" id="UP000218231">
    <property type="component" value="Unassembled WGS sequence"/>
</dbReference>
<gene>
    <name evidence="2" type="ORF">WR25_19172</name>
</gene>
<evidence type="ECO:0000313" key="3">
    <source>
        <dbReference type="Proteomes" id="UP000218231"/>
    </source>
</evidence>
<name>A0A2A2JEY2_9BILA</name>
<organism evidence="2 3">
    <name type="scientific">Diploscapter pachys</name>
    <dbReference type="NCBI Taxonomy" id="2018661"/>
    <lineage>
        <taxon>Eukaryota</taxon>
        <taxon>Metazoa</taxon>
        <taxon>Ecdysozoa</taxon>
        <taxon>Nematoda</taxon>
        <taxon>Chromadorea</taxon>
        <taxon>Rhabditida</taxon>
        <taxon>Rhabditina</taxon>
        <taxon>Rhabditomorpha</taxon>
        <taxon>Rhabditoidea</taxon>
        <taxon>Rhabditidae</taxon>
        <taxon>Diploscapter</taxon>
    </lineage>
</organism>